<dbReference type="PANTHER" id="PTHR37817:SF1">
    <property type="entry name" value="N-ACETYLTRANSFERASE EIS"/>
    <property type="match status" value="1"/>
</dbReference>
<organism evidence="2 3">
    <name type="scientific">Sphingomonas spermidinifaciens</name>
    <dbReference type="NCBI Taxonomy" id="1141889"/>
    <lineage>
        <taxon>Bacteria</taxon>
        <taxon>Pseudomonadati</taxon>
        <taxon>Pseudomonadota</taxon>
        <taxon>Alphaproteobacteria</taxon>
        <taxon>Sphingomonadales</taxon>
        <taxon>Sphingomonadaceae</taxon>
        <taxon>Sphingomonas</taxon>
    </lineage>
</organism>
<dbReference type="SUPFAM" id="SSF55729">
    <property type="entry name" value="Acyl-CoA N-acyltransferases (Nat)"/>
    <property type="match status" value="1"/>
</dbReference>
<proteinExistence type="predicted"/>
<evidence type="ECO:0000313" key="3">
    <source>
        <dbReference type="Proteomes" id="UP000218366"/>
    </source>
</evidence>
<dbReference type="PROSITE" id="PS51186">
    <property type="entry name" value="GNAT"/>
    <property type="match status" value="1"/>
</dbReference>
<dbReference type="AlphaFoldDB" id="A0A2A4B296"/>
<comment type="caution">
    <text evidence="2">The sequence shown here is derived from an EMBL/GenBank/DDBJ whole genome shotgun (WGS) entry which is preliminary data.</text>
</comment>
<dbReference type="InterPro" id="IPR000182">
    <property type="entry name" value="GNAT_dom"/>
</dbReference>
<keyword evidence="3" id="KW-1185">Reference proteome</keyword>
<dbReference type="InterPro" id="IPR051554">
    <property type="entry name" value="Acetyltransferase_Eis"/>
</dbReference>
<dbReference type="InterPro" id="IPR016181">
    <property type="entry name" value="Acyl_CoA_acyltransferase"/>
</dbReference>
<dbReference type="GO" id="GO:0034069">
    <property type="term" value="F:aminoglycoside N-acetyltransferase activity"/>
    <property type="evidence" value="ECO:0007669"/>
    <property type="project" value="TreeGrafter"/>
</dbReference>
<name>A0A2A4B296_9SPHN</name>
<dbReference type="Pfam" id="PF13527">
    <property type="entry name" value="Acetyltransf_9"/>
    <property type="match status" value="1"/>
</dbReference>
<reference evidence="2 3" key="1">
    <citation type="submission" date="2017-09" db="EMBL/GenBank/DDBJ databases">
        <title>Sphingomonas spermidinifaciens 9NM-10, whole genome shotgun sequence.</title>
        <authorList>
            <person name="Feng G."/>
            <person name="Zhu H."/>
        </authorList>
    </citation>
    <scope>NUCLEOTIDE SEQUENCE [LARGE SCALE GENOMIC DNA]</scope>
    <source>
        <strain evidence="2 3">9NM-10</strain>
    </source>
</reference>
<dbReference type="PANTHER" id="PTHR37817">
    <property type="entry name" value="N-ACETYLTRANSFERASE EIS"/>
    <property type="match status" value="1"/>
</dbReference>
<evidence type="ECO:0000313" key="2">
    <source>
        <dbReference type="EMBL" id="PCD02062.1"/>
    </source>
</evidence>
<dbReference type="OrthoDB" id="9797178at2"/>
<gene>
    <name evidence="2" type="ORF">COC42_11295</name>
</gene>
<accession>A0A2A4B296</accession>
<feature type="domain" description="N-acetyltransferase" evidence="1">
    <location>
        <begin position="1"/>
        <end position="144"/>
    </location>
</feature>
<evidence type="ECO:0000259" key="1">
    <source>
        <dbReference type="PROSITE" id="PS51186"/>
    </source>
</evidence>
<dbReference type="GO" id="GO:0030649">
    <property type="term" value="P:aminoglycoside antibiotic catabolic process"/>
    <property type="evidence" value="ECO:0007669"/>
    <property type="project" value="TreeGrafter"/>
</dbReference>
<protein>
    <submittedName>
        <fullName evidence="2">GNAT family N-acetyltransferase</fullName>
    </submittedName>
</protein>
<dbReference type="RefSeq" id="WP_096343440.1">
    <property type="nucleotide sequence ID" value="NZ_NWMW01000002.1"/>
</dbReference>
<dbReference type="Gene3D" id="3.40.630.30">
    <property type="match status" value="1"/>
</dbReference>
<dbReference type="Proteomes" id="UP000218366">
    <property type="component" value="Unassembled WGS sequence"/>
</dbReference>
<dbReference type="EMBL" id="NWMW01000002">
    <property type="protein sequence ID" value="PCD02062.1"/>
    <property type="molecule type" value="Genomic_DNA"/>
</dbReference>
<sequence length="169" mass="17534">MDIRPARPEDVPALDGFLRQSFGASEAELVRRLCIDGDMVLTMVARDPDLVGAAVFSRMAVEVNGGEVPAVALAPLAVAGPWRRQGVGEALVAAGHDALAKAGWVLSFVLGDPAYYGRFGYAADLAQGFDSPYAGEHLMALPLQTAGMPCGVRGIAAHAPAFAALSEDA</sequence>
<keyword evidence="2" id="KW-0808">Transferase</keyword>